<protein>
    <recommendedName>
        <fullName evidence="1">F-box/LRR-repeat protein 15/At3g58940/PEG3-like LRR domain-containing protein</fullName>
    </recommendedName>
</protein>
<dbReference type="AlphaFoldDB" id="A0A453KZ40"/>
<reference evidence="2" key="5">
    <citation type="journal article" date="2021" name="G3 (Bethesda)">
        <title>Aegilops tauschii genome assembly Aet v5.0 features greater sequence contiguity and improved annotation.</title>
        <authorList>
            <person name="Wang L."/>
            <person name="Zhu T."/>
            <person name="Rodriguez J.C."/>
            <person name="Deal K.R."/>
            <person name="Dubcovsky J."/>
            <person name="McGuire P.E."/>
            <person name="Lux T."/>
            <person name="Spannagl M."/>
            <person name="Mayer K.F.X."/>
            <person name="Baldrich P."/>
            <person name="Meyers B.C."/>
            <person name="Huo N."/>
            <person name="Gu Y.Q."/>
            <person name="Zhou H."/>
            <person name="Devos K.M."/>
            <person name="Bennetzen J.L."/>
            <person name="Unver T."/>
            <person name="Budak H."/>
            <person name="Gulick P.J."/>
            <person name="Galiba G."/>
            <person name="Kalapos B."/>
            <person name="Nelson D.R."/>
            <person name="Li P."/>
            <person name="You F.M."/>
            <person name="Luo M.C."/>
            <person name="Dvorak J."/>
        </authorList>
    </citation>
    <scope>NUCLEOTIDE SEQUENCE [LARGE SCALE GENOMIC DNA]</scope>
    <source>
        <strain evidence="2">cv. AL8/78</strain>
    </source>
</reference>
<evidence type="ECO:0000313" key="2">
    <source>
        <dbReference type="EnsemblPlants" id="AET5Gv20562900.3"/>
    </source>
</evidence>
<sequence length="102" mass="11488">TLRIIVTLCLFEGKGKLVIKEAPHLERLLLRSPGLGVETIQVVRAPKLETVGLLSPCTLQIQINNLVFQVAASVSRLVRSSLAFFLKTFLFLNNYPFVFFRD</sequence>
<proteinExistence type="predicted"/>
<evidence type="ECO:0000313" key="3">
    <source>
        <dbReference type="Proteomes" id="UP000015105"/>
    </source>
</evidence>
<accession>A0A453KZ40</accession>
<feature type="domain" description="F-box/LRR-repeat protein 15/At3g58940/PEG3-like LRR" evidence="1">
    <location>
        <begin position="12"/>
        <end position="80"/>
    </location>
</feature>
<reference evidence="3" key="2">
    <citation type="journal article" date="2017" name="Nat. Plants">
        <title>The Aegilops tauschii genome reveals multiple impacts of transposons.</title>
        <authorList>
            <person name="Zhao G."/>
            <person name="Zou C."/>
            <person name="Li K."/>
            <person name="Wang K."/>
            <person name="Li T."/>
            <person name="Gao L."/>
            <person name="Zhang X."/>
            <person name="Wang H."/>
            <person name="Yang Z."/>
            <person name="Liu X."/>
            <person name="Jiang W."/>
            <person name="Mao L."/>
            <person name="Kong X."/>
            <person name="Jiao Y."/>
            <person name="Jia J."/>
        </authorList>
    </citation>
    <scope>NUCLEOTIDE SEQUENCE [LARGE SCALE GENOMIC DNA]</scope>
    <source>
        <strain evidence="3">cv. AL8/78</strain>
    </source>
</reference>
<dbReference type="Pfam" id="PF24758">
    <property type="entry name" value="LRR_At5g56370"/>
    <property type="match status" value="1"/>
</dbReference>
<dbReference type="EnsemblPlants" id="AET5Gv20562900.3">
    <property type="protein sequence ID" value="AET5Gv20562900.3"/>
    <property type="gene ID" value="AET5Gv20562900"/>
</dbReference>
<reference evidence="2" key="3">
    <citation type="journal article" date="2017" name="Nature">
        <title>Genome sequence of the progenitor of the wheat D genome Aegilops tauschii.</title>
        <authorList>
            <person name="Luo M.C."/>
            <person name="Gu Y.Q."/>
            <person name="Puiu D."/>
            <person name="Wang H."/>
            <person name="Twardziok S.O."/>
            <person name="Deal K.R."/>
            <person name="Huo N."/>
            <person name="Zhu T."/>
            <person name="Wang L."/>
            <person name="Wang Y."/>
            <person name="McGuire P.E."/>
            <person name="Liu S."/>
            <person name="Long H."/>
            <person name="Ramasamy R.K."/>
            <person name="Rodriguez J.C."/>
            <person name="Van S.L."/>
            <person name="Yuan L."/>
            <person name="Wang Z."/>
            <person name="Xia Z."/>
            <person name="Xiao L."/>
            <person name="Anderson O.D."/>
            <person name="Ouyang S."/>
            <person name="Liang Y."/>
            <person name="Zimin A.V."/>
            <person name="Pertea G."/>
            <person name="Qi P."/>
            <person name="Bennetzen J.L."/>
            <person name="Dai X."/>
            <person name="Dawson M.W."/>
            <person name="Muller H.G."/>
            <person name="Kugler K."/>
            <person name="Rivarola-Duarte L."/>
            <person name="Spannagl M."/>
            <person name="Mayer K.F.X."/>
            <person name="Lu F.H."/>
            <person name="Bevan M.W."/>
            <person name="Leroy P."/>
            <person name="Li P."/>
            <person name="You F.M."/>
            <person name="Sun Q."/>
            <person name="Liu Z."/>
            <person name="Lyons E."/>
            <person name="Wicker T."/>
            <person name="Salzberg S.L."/>
            <person name="Devos K.M."/>
            <person name="Dvorak J."/>
        </authorList>
    </citation>
    <scope>NUCLEOTIDE SEQUENCE [LARGE SCALE GENOMIC DNA]</scope>
    <source>
        <strain evidence="2">cv. AL8/78</strain>
    </source>
</reference>
<keyword evidence="3" id="KW-1185">Reference proteome</keyword>
<reference evidence="3" key="1">
    <citation type="journal article" date="2014" name="Science">
        <title>Ancient hybridizations among the ancestral genomes of bread wheat.</title>
        <authorList>
            <consortium name="International Wheat Genome Sequencing Consortium,"/>
            <person name="Marcussen T."/>
            <person name="Sandve S.R."/>
            <person name="Heier L."/>
            <person name="Spannagl M."/>
            <person name="Pfeifer M."/>
            <person name="Jakobsen K.S."/>
            <person name="Wulff B.B."/>
            <person name="Steuernagel B."/>
            <person name="Mayer K.F."/>
            <person name="Olsen O.A."/>
        </authorList>
    </citation>
    <scope>NUCLEOTIDE SEQUENCE [LARGE SCALE GENOMIC DNA]</scope>
    <source>
        <strain evidence="3">cv. AL8/78</strain>
    </source>
</reference>
<organism evidence="2 3">
    <name type="scientific">Aegilops tauschii subsp. strangulata</name>
    <name type="common">Goatgrass</name>
    <dbReference type="NCBI Taxonomy" id="200361"/>
    <lineage>
        <taxon>Eukaryota</taxon>
        <taxon>Viridiplantae</taxon>
        <taxon>Streptophyta</taxon>
        <taxon>Embryophyta</taxon>
        <taxon>Tracheophyta</taxon>
        <taxon>Spermatophyta</taxon>
        <taxon>Magnoliopsida</taxon>
        <taxon>Liliopsida</taxon>
        <taxon>Poales</taxon>
        <taxon>Poaceae</taxon>
        <taxon>BOP clade</taxon>
        <taxon>Pooideae</taxon>
        <taxon>Triticodae</taxon>
        <taxon>Triticeae</taxon>
        <taxon>Triticinae</taxon>
        <taxon>Aegilops</taxon>
    </lineage>
</organism>
<name>A0A453KZ40_AEGTS</name>
<dbReference type="Proteomes" id="UP000015105">
    <property type="component" value="Chromosome 5D"/>
</dbReference>
<reference evidence="2" key="4">
    <citation type="submission" date="2019-03" db="UniProtKB">
        <authorList>
            <consortium name="EnsemblPlants"/>
        </authorList>
    </citation>
    <scope>IDENTIFICATION</scope>
</reference>
<dbReference type="Gramene" id="AET5Gv20562900.3">
    <property type="protein sequence ID" value="AET5Gv20562900.3"/>
    <property type="gene ID" value="AET5Gv20562900"/>
</dbReference>
<dbReference type="InterPro" id="IPR055411">
    <property type="entry name" value="LRR_FXL15/At3g58940/PEG3-like"/>
</dbReference>
<evidence type="ECO:0000259" key="1">
    <source>
        <dbReference type="Pfam" id="PF24758"/>
    </source>
</evidence>